<gene>
    <name evidence="2" type="ORF">Cvel_21128</name>
</gene>
<feature type="transmembrane region" description="Helical" evidence="1">
    <location>
        <begin position="6"/>
        <end position="26"/>
    </location>
</feature>
<dbReference type="PANTHER" id="PTHR34144">
    <property type="entry name" value="CHROMOSOME 8, WHOLE GENOME SHOTGUN SEQUENCE"/>
    <property type="match status" value="1"/>
</dbReference>
<sequence length="471" mass="53037">MNSVQVLLFCLVGLYVIVAGFTVTLLNGGSQSTAFKSSDEEFLLKKLEEAIPTPSPEPSYRPSDFRKWAETQRPQLGQCTEKYSKGGDGRDPVTGKFGKPTRVFITALLHQNEDILPQWIANVLEVIEVLGTENVFVSINEGGSNDGTSDLLRNMETELNLMGVPNQMMIDDNESVPFKYKKGDRKGSPRIEYLAKLRNIAMAPLWEMKENEGIEFDRVLFLNDVIFCPGDALRLLAYDEADMACAHDYNIYGGKPVFYDSWVMRKGHFQDHREGELSVKAHFSPERKEEELHEACPPAPAACPKLASKAYQVFSCWNGMVQFRTEPIYQGVRFRWGMKGECRDSESALLPLDLWKLGYNKILADPSIQLSYTQPGYEAAFRQTSLFSEEEEGPEHPQWDDTWPETKTCQELFQPGGHAPGNPFEDSLAKYKCAPGQDVQTCLAYNYDKPLYPGGPVSDANVKNTFVTRIS</sequence>
<keyword evidence="1" id="KW-0472">Membrane</keyword>
<reference evidence="2" key="1">
    <citation type="submission" date="2014-11" db="EMBL/GenBank/DDBJ databases">
        <authorList>
            <person name="Otto D Thomas"/>
            <person name="Naeem Raeece"/>
        </authorList>
    </citation>
    <scope>NUCLEOTIDE SEQUENCE</scope>
</reference>
<name>A0A0G4GBL2_9ALVE</name>
<protein>
    <recommendedName>
        <fullName evidence="3">Alpha-1,3-mannosyltransferase CMT1</fullName>
    </recommendedName>
</protein>
<dbReference type="PhylomeDB" id="A0A0G4GBL2"/>
<dbReference type="AlphaFoldDB" id="A0A0G4GBL2"/>
<keyword evidence="1" id="KW-1133">Transmembrane helix</keyword>
<evidence type="ECO:0000313" key="2">
    <source>
        <dbReference type="EMBL" id="CEM26403.1"/>
    </source>
</evidence>
<dbReference type="Pfam" id="PF11735">
    <property type="entry name" value="CAP59_mtransfer"/>
    <property type="match status" value="1"/>
</dbReference>
<evidence type="ECO:0008006" key="3">
    <source>
        <dbReference type="Google" id="ProtNLM"/>
    </source>
</evidence>
<dbReference type="PANTHER" id="PTHR34144:SF7">
    <property type="entry name" value="EXPORT PROTEIN (CAP59), PUTATIVE (AFU_ORTHOLOGUE AFUA_7G05020)-RELATED"/>
    <property type="match status" value="1"/>
</dbReference>
<keyword evidence="1" id="KW-0812">Transmembrane</keyword>
<organism evidence="2">
    <name type="scientific">Chromera velia CCMP2878</name>
    <dbReference type="NCBI Taxonomy" id="1169474"/>
    <lineage>
        <taxon>Eukaryota</taxon>
        <taxon>Sar</taxon>
        <taxon>Alveolata</taxon>
        <taxon>Colpodellida</taxon>
        <taxon>Chromeraceae</taxon>
        <taxon>Chromera</taxon>
    </lineage>
</organism>
<proteinExistence type="predicted"/>
<dbReference type="EMBL" id="CDMZ01001056">
    <property type="protein sequence ID" value="CEM26403.1"/>
    <property type="molecule type" value="Genomic_DNA"/>
</dbReference>
<dbReference type="VEuPathDB" id="CryptoDB:Cvel_21128"/>
<dbReference type="InterPro" id="IPR021047">
    <property type="entry name" value="Mannosyltransferase_CMT1"/>
</dbReference>
<accession>A0A0G4GBL2</accession>
<evidence type="ECO:0000256" key="1">
    <source>
        <dbReference type="SAM" id="Phobius"/>
    </source>
</evidence>